<dbReference type="EMBL" id="QGGP01000024">
    <property type="protein sequence ID" value="PWK16664.1"/>
    <property type="molecule type" value="Genomic_DNA"/>
</dbReference>
<gene>
    <name evidence="1" type="ORF">LX78_02958</name>
</gene>
<reference evidence="1 2" key="1">
    <citation type="submission" date="2018-05" db="EMBL/GenBank/DDBJ databases">
        <title>Genomic Encyclopedia of Archaeal and Bacterial Type Strains, Phase II (KMG-II): from individual species to whole genera.</title>
        <authorList>
            <person name="Goeker M."/>
        </authorList>
    </citation>
    <scope>NUCLEOTIDE SEQUENCE [LARGE SCALE GENOMIC DNA]</scope>
    <source>
        <strain evidence="1 2">DSM 22637</strain>
    </source>
</reference>
<evidence type="ECO:0000313" key="1">
    <source>
        <dbReference type="EMBL" id="PWK16664.1"/>
    </source>
</evidence>
<keyword evidence="2" id="KW-1185">Reference proteome</keyword>
<organism evidence="1 2">
    <name type="scientific">Xanthomarina spongicola</name>
    <dbReference type="NCBI Taxonomy" id="570520"/>
    <lineage>
        <taxon>Bacteria</taxon>
        <taxon>Pseudomonadati</taxon>
        <taxon>Bacteroidota</taxon>
        <taxon>Flavobacteriia</taxon>
        <taxon>Flavobacteriales</taxon>
        <taxon>Flavobacteriaceae</taxon>
        <taxon>Xanthomarina</taxon>
    </lineage>
</organism>
<protein>
    <submittedName>
        <fullName evidence="1">Uncharacterized protein</fullName>
    </submittedName>
</protein>
<evidence type="ECO:0000313" key="2">
    <source>
        <dbReference type="Proteomes" id="UP000245430"/>
    </source>
</evidence>
<proteinExistence type="predicted"/>
<name>A0A316DF52_9FLAO</name>
<accession>A0A316DF52</accession>
<sequence length="150" mass="17878">MTVSELKEIILNKNQNIQFLEKESDNEVYLEFSTEKNTDYVFFISIESLLTTVDIGAKLNSDINAYFWHQSAEKINTSDKEWNSWIENFILESIKNLSEFETRIIQKNGLIFSSFTCEYFNEKWTKLNTNNGFRWTLKIPKIYGRKKIYK</sequence>
<dbReference type="AlphaFoldDB" id="A0A316DF52"/>
<comment type="caution">
    <text evidence="1">The sequence shown here is derived from an EMBL/GenBank/DDBJ whole genome shotgun (WGS) entry which is preliminary data.</text>
</comment>
<dbReference type="Proteomes" id="UP000245430">
    <property type="component" value="Unassembled WGS sequence"/>
</dbReference>